<keyword evidence="3" id="KW-0498">Mitosis</keyword>
<dbReference type="Pfam" id="PF06470">
    <property type="entry name" value="SMC_hinge"/>
    <property type="match status" value="1"/>
</dbReference>
<dbReference type="EMBL" id="QUTA01002038">
    <property type="protein sequence ID" value="RHY28961.1"/>
    <property type="molecule type" value="Genomic_DNA"/>
</dbReference>
<comment type="subcellular location">
    <subcellularLocation>
        <location evidence="1">Nucleus</location>
    </subcellularLocation>
</comment>
<evidence type="ECO:0000259" key="8">
    <source>
        <dbReference type="SMART" id="SM00968"/>
    </source>
</evidence>
<feature type="coiled-coil region" evidence="7">
    <location>
        <begin position="316"/>
        <end position="364"/>
    </location>
</feature>
<dbReference type="InterPro" id="IPR024704">
    <property type="entry name" value="SMC"/>
</dbReference>
<dbReference type="GO" id="GO:0003677">
    <property type="term" value="F:DNA binding"/>
    <property type="evidence" value="ECO:0007669"/>
    <property type="project" value="TreeGrafter"/>
</dbReference>
<feature type="coiled-coil region" evidence="7">
    <location>
        <begin position="179"/>
        <end position="237"/>
    </location>
</feature>
<feature type="coiled-coil region" evidence="7">
    <location>
        <begin position="752"/>
        <end position="861"/>
    </location>
</feature>
<keyword evidence="2" id="KW-0132">Cell division</keyword>
<dbReference type="SUPFAM" id="SSF52540">
    <property type="entry name" value="P-loop containing nucleoside triphosphate hydrolases"/>
    <property type="match status" value="1"/>
</dbReference>
<name>A0A397BUV2_APHAT</name>
<comment type="caution">
    <text evidence="9">The sequence shown here is derived from an EMBL/GenBank/DDBJ whole genome shotgun (WGS) entry which is preliminary data.</text>
</comment>
<dbReference type="InterPro" id="IPR027417">
    <property type="entry name" value="P-loop_NTPase"/>
</dbReference>
<feature type="domain" description="SMC hinge" evidence="8">
    <location>
        <begin position="483"/>
        <end position="599"/>
    </location>
</feature>
<dbReference type="Gene3D" id="1.20.1060.20">
    <property type="match status" value="1"/>
</dbReference>
<dbReference type="PANTHER" id="PTHR18937:SF12">
    <property type="entry name" value="STRUCTURAL MAINTENANCE OF CHROMOSOMES PROTEIN"/>
    <property type="match status" value="1"/>
</dbReference>
<dbReference type="GO" id="GO:0005524">
    <property type="term" value="F:ATP binding"/>
    <property type="evidence" value="ECO:0007669"/>
    <property type="project" value="InterPro"/>
</dbReference>
<dbReference type="GO" id="GO:0008278">
    <property type="term" value="C:cohesin complex"/>
    <property type="evidence" value="ECO:0007669"/>
    <property type="project" value="TreeGrafter"/>
</dbReference>
<proteinExistence type="predicted"/>
<keyword evidence="5" id="KW-0539">Nucleus</keyword>
<organism evidence="9 10">
    <name type="scientific">Aphanomyces astaci</name>
    <name type="common">Crayfish plague agent</name>
    <dbReference type="NCBI Taxonomy" id="112090"/>
    <lineage>
        <taxon>Eukaryota</taxon>
        <taxon>Sar</taxon>
        <taxon>Stramenopiles</taxon>
        <taxon>Oomycota</taxon>
        <taxon>Saprolegniomycetes</taxon>
        <taxon>Saprolegniales</taxon>
        <taxon>Verrucalvaceae</taxon>
        <taxon>Aphanomyces</taxon>
    </lineage>
</organism>
<dbReference type="PIRSF" id="PIRSF005719">
    <property type="entry name" value="SMC"/>
    <property type="match status" value="1"/>
</dbReference>
<dbReference type="InterPro" id="IPR036277">
    <property type="entry name" value="SMC_hinge_sf"/>
</dbReference>
<dbReference type="SMART" id="SM00968">
    <property type="entry name" value="SMC_hinge"/>
    <property type="match status" value="1"/>
</dbReference>
<evidence type="ECO:0000313" key="9">
    <source>
        <dbReference type="EMBL" id="RHY28961.1"/>
    </source>
</evidence>
<dbReference type="InterPro" id="IPR003395">
    <property type="entry name" value="RecF/RecN/SMC_N"/>
</dbReference>
<dbReference type="Gene3D" id="3.30.70.1620">
    <property type="match status" value="1"/>
</dbReference>
<dbReference type="AlphaFoldDB" id="A0A397BUV2"/>
<dbReference type="Pfam" id="PF02463">
    <property type="entry name" value="SMC_N"/>
    <property type="match status" value="1"/>
</dbReference>
<evidence type="ECO:0000256" key="3">
    <source>
        <dbReference type="ARBA" id="ARBA00022776"/>
    </source>
</evidence>
<dbReference type="SUPFAM" id="SSF75553">
    <property type="entry name" value="Smc hinge domain"/>
    <property type="match status" value="1"/>
</dbReference>
<feature type="coiled-coil region" evidence="7">
    <location>
        <begin position="973"/>
        <end position="1000"/>
    </location>
</feature>
<evidence type="ECO:0000256" key="5">
    <source>
        <dbReference type="ARBA" id="ARBA00023242"/>
    </source>
</evidence>
<dbReference type="InterPro" id="IPR010935">
    <property type="entry name" value="SMC_hinge"/>
</dbReference>
<dbReference type="Proteomes" id="UP000266239">
    <property type="component" value="Unassembled WGS sequence"/>
</dbReference>
<reference evidence="9 10" key="1">
    <citation type="submission" date="2018-08" db="EMBL/GenBank/DDBJ databases">
        <title>Aphanomyces genome sequencing and annotation.</title>
        <authorList>
            <person name="Minardi D."/>
            <person name="Oidtmann B."/>
            <person name="Van Der Giezen M."/>
            <person name="Studholme D.J."/>
        </authorList>
    </citation>
    <scope>NUCLEOTIDE SEQUENCE [LARGE SCALE GENOMIC DNA]</scope>
    <source>
        <strain evidence="9 10">Yx</strain>
    </source>
</reference>
<keyword evidence="6" id="KW-0131">Cell cycle</keyword>
<keyword evidence="4 7" id="KW-0175">Coiled coil</keyword>
<evidence type="ECO:0000256" key="6">
    <source>
        <dbReference type="ARBA" id="ARBA00023306"/>
    </source>
</evidence>
<dbReference type="GO" id="GO:0005634">
    <property type="term" value="C:nucleus"/>
    <property type="evidence" value="ECO:0007669"/>
    <property type="project" value="UniProtKB-SubCell"/>
</dbReference>
<sequence length="1005" mass="113372">MGRILRLEVNNFKSYGGKQEIGPFARFTAVVGPNGSGKSNLMDAISFVLGVQSRQLRSNQLKDLLHKSGLAPTVPEGGAYVSLIYELDDDEKKRLHGKHSGESTSSRELTFTRCISEKGVGSYRINHQDKSYEEYESALKDLGILVKARNFLVFQGTMGSIASKSPDQLTRMFELISSSEELKDEYEKCLQEKAVAEENTIFAYQKRKGLAAERKIVKEQKEEAERFKQRRNELAKTKQEYYLWQVRHLDVDASAHKHAIAQLTDKLATFQAKQQDIAALQKDQKKAHATQLKTCRQLDALAADVARELEDVAPRTIQLNEQIKHAKKKLDAASTNEKAMARNVDNHAREVQGLTADVQDLKQAQSELDASKDDQELVLEGAQVDEFNRIKNEAKVKTLQLRNTLGSVDEKEHSDELARMNEDHASAVARLVDEKALADKKLAVKAELDQIHVKLRHVKDGMRQSKADQRKADTLETLTRLFPGVRGRLVDLCKPIQRKYNMAVTVATGKHMDALVVSDYKTAGDCIQYLREQRLESVEFIPLDRIRVTPPNERFRRLGDNIKLVVDVIACDADIQPAVAYAVSDSIVCESIDDARDVCFRRNEKVKAVTLNGMVVSKNGSMTGGKTHKDSARSERWDEKETAALKAQREQLHAESTGVVRKQTLETKLGSLTNRLRYANADIKTTESKLPKILARQTECQKVLQQIAPEIQTLRGAIAARESSMARLEVEINMVEDSLFEGFSHQFGIASIREYEENVVKQRQERSDRRQQLDSHLAKLQYLQAQDLPSDWAKLKDNIAKQKRALKALEKEKADLQTQTAALEVTSERHVEASTAAHDALKRIEGELKAISKQRDDQSAKAASVQKQLAVEETAVERFRDKKVEVLKRATMDQVKLPVVGDAVGSDDEDVDMSGESISLTNQADTRYAANEIDFSSLEQLHLDSDKARQDHLLKYEQTIAAIAGDLERMQPNMKALDKYDEIQARISHEEEELEKIKVRWLNIY</sequence>
<dbReference type="GO" id="GO:0016887">
    <property type="term" value="F:ATP hydrolysis activity"/>
    <property type="evidence" value="ECO:0007669"/>
    <property type="project" value="InterPro"/>
</dbReference>
<dbReference type="GO" id="GO:0007062">
    <property type="term" value="P:sister chromatid cohesion"/>
    <property type="evidence" value="ECO:0007669"/>
    <property type="project" value="TreeGrafter"/>
</dbReference>
<evidence type="ECO:0000313" key="10">
    <source>
        <dbReference type="Proteomes" id="UP000266239"/>
    </source>
</evidence>
<evidence type="ECO:0000256" key="1">
    <source>
        <dbReference type="ARBA" id="ARBA00004123"/>
    </source>
</evidence>
<dbReference type="GO" id="GO:0051301">
    <property type="term" value="P:cell division"/>
    <property type="evidence" value="ECO:0007669"/>
    <property type="project" value="UniProtKB-KW"/>
</dbReference>
<gene>
    <name evidence="9" type="ORF">DYB25_008938</name>
</gene>
<accession>A0A397BUV2</accession>
<dbReference type="VEuPathDB" id="FungiDB:H257_01118"/>
<evidence type="ECO:0000256" key="7">
    <source>
        <dbReference type="SAM" id="Coils"/>
    </source>
</evidence>
<dbReference type="PANTHER" id="PTHR18937">
    <property type="entry name" value="STRUCTURAL MAINTENANCE OF CHROMOSOMES SMC FAMILY MEMBER"/>
    <property type="match status" value="1"/>
</dbReference>
<evidence type="ECO:0000256" key="2">
    <source>
        <dbReference type="ARBA" id="ARBA00022618"/>
    </source>
</evidence>
<protein>
    <recommendedName>
        <fullName evidence="8">SMC hinge domain-containing protein</fullName>
    </recommendedName>
</protein>
<dbReference type="Gene3D" id="3.40.50.300">
    <property type="entry name" value="P-loop containing nucleotide triphosphate hydrolases"/>
    <property type="match status" value="1"/>
</dbReference>
<evidence type="ECO:0000256" key="4">
    <source>
        <dbReference type="ARBA" id="ARBA00023054"/>
    </source>
</evidence>